<dbReference type="OrthoDB" id="4882991at2759"/>
<sequence>MLAQSIWAHDLFIVSLVALITSVVRSYARLYFERVIPEWSKLDESVKSRLAVEVGVIPSRIVLFYLTLPLVLAGFSPMESWTADDTAKSLTSCAILTGSYIIDLTVTRNDKASTLHHAMGPALLLWIRLCFSSFTSSDALLCRLLIQFVFFGATISGATTTALVFLYQFRKSWFRSSTSNAYYCFTLLLPVLAFSTIASTFYCTIYLLVWFDEVFAYFGHWGYLPLGWVLIECVMQWKWLMWFYKFDEWYRTTTYDSLEESDELKRKMAGVAAAAWWLPKWRFAAIRCLVAAWFATVLGVTWKTGDVQFLARGFDSFVSNAWQEAFALGWDSFKIQEHVEL</sequence>
<dbReference type="Proteomes" id="UP000219286">
    <property type="component" value="Unassembled WGS sequence"/>
</dbReference>
<keyword evidence="1" id="KW-0472">Membrane</keyword>
<feature type="transmembrane region" description="Helical" evidence="1">
    <location>
        <begin position="214"/>
        <end position="235"/>
    </location>
</feature>
<reference evidence="2 3" key="1">
    <citation type="journal article" date="2015" name="Genome Announc.">
        <title>Genome sequence and annotation of Trichoderma parareesei, the ancestor of the cellulase producer Trichoderma reesei.</title>
        <authorList>
            <person name="Yang D."/>
            <person name="Pomraning K."/>
            <person name="Kopchinskiy A."/>
            <person name="Karimi Aghcheh R."/>
            <person name="Atanasova L."/>
            <person name="Chenthamara K."/>
            <person name="Baker S.E."/>
            <person name="Zhang R."/>
            <person name="Shen Q."/>
            <person name="Freitag M."/>
            <person name="Kubicek C.P."/>
            <person name="Druzhinina I.S."/>
        </authorList>
    </citation>
    <scope>NUCLEOTIDE SEQUENCE [LARGE SCALE GENOMIC DNA]</scope>
    <source>
        <strain evidence="2 3">CBS 125925</strain>
    </source>
</reference>
<gene>
    <name evidence="2" type="ORF">A9Z42_0031020</name>
</gene>
<keyword evidence="3" id="KW-1185">Reference proteome</keyword>
<keyword evidence="1" id="KW-1133">Transmembrane helix</keyword>
<accession>A0A2H2YVQ4</accession>
<feature type="transmembrane region" description="Helical" evidence="1">
    <location>
        <begin position="6"/>
        <end position="28"/>
    </location>
</feature>
<dbReference type="AlphaFoldDB" id="A0A2H2YVQ4"/>
<feature type="transmembrane region" description="Helical" evidence="1">
    <location>
        <begin position="284"/>
        <end position="302"/>
    </location>
</feature>
<organism evidence="2 3">
    <name type="scientific">Trichoderma parareesei</name>
    <name type="common">Filamentous fungus</name>
    <dbReference type="NCBI Taxonomy" id="858221"/>
    <lineage>
        <taxon>Eukaryota</taxon>
        <taxon>Fungi</taxon>
        <taxon>Dikarya</taxon>
        <taxon>Ascomycota</taxon>
        <taxon>Pezizomycotina</taxon>
        <taxon>Sordariomycetes</taxon>
        <taxon>Hypocreomycetidae</taxon>
        <taxon>Hypocreales</taxon>
        <taxon>Hypocreaceae</taxon>
        <taxon>Trichoderma</taxon>
    </lineage>
</organism>
<feature type="transmembrane region" description="Helical" evidence="1">
    <location>
        <begin position="148"/>
        <end position="169"/>
    </location>
</feature>
<protein>
    <submittedName>
        <fullName evidence="2">Uncharacterized protein</fullName>
    </submittedName>
</protein>
<feature type="transmembrane region" description="Helical" evidence="1">
    <location>
        <begin position="49"/>
        <end position="75"/>
    </location>
</feature>
<proteinExistence type="predicted"/>
<feature type="transmembrane region" description="Helical" evidence="1">
    <location>
        <begin position="181"/>
        <end position="208"/>
    </location>
</feature>
<keyword evidence="1" id="KW-0812">Transmembrane</keyword>
<evidence type="ECO:0000313" key="3">
    <source>
        <dbReference type="Proteomes" id="UP000219286"/>
    </source>
</evidence>
<name>A0A2H2YVQ4_TRIPA</name>
<comment type="caution">
    <text evidence="2">The sequence shown here is derived from an EMBL/GenBank/DDBJ whole genome shotgun (WGS) entry which is preliminary data.</text>
</comment>
<dbReference type="EMBL" id="LFMI01000027">
    <property type="protein sequence ID" value="OTA00049.1"/>
    <property type="molecule type" value="Genomic_DNA"/>
</dbReference>
<evidence type="ECO:0000256" key="1">
    <source>
        <dbReference type="SAM" id="Phobius"/>
    </source>
</evidence>
<evidence type="ECO:0000313" key="2">
    <source>
        <dbReference type="EMBL" id="OTA00049.1"/>
    </source>
</evidence>